<dbReference type="InterPro" id="IPR006645">
    <property type="entry name" value="NGN-like_dom"/>
</dbReference>
<dbReference type="Gene3D" id="3.30.70.940">
    <property type="entry name" value="NusG, N-terminal domain"/>
    <property type="match status" value="1"/>
</dbReference>
<dbReference type="SMART" id="SM00738">
    <property type="entry name" value="NGN"/>
    <property type="match status" value="1"/>
</dbReference>
<dbReference type="InterPro" id="IPR036735">
    <property type="entry name" value="NGN_dom_sf"/>
</dbReference>
<evidence type="ECO:0000256" key="3">
    <source>
        <dbReference type="ARBA" id="ARBA00023163"/>
    </source>
</evidence>
<accession>A0A1H0Q8P6</accession>
<proteinExistence type="predicted"/>
<evidence type="ECO:0000313" key="6">
    <source>
        <dbReference type="Proteomes" id="UP000198827"/>
    </source>
</evidence>
<dbReference type="Pfam" id="PF02357">
    <property type="entry name" value="NusG"/>
    <property type="match status" value="1"/>
</dbReference>
<dbReference type="GO" id="GO:0006354">
    <property type="term" value="P:DNA-templated transcription elongation"/>
    <property type="evidence" value="ECO:0007669"/>
    <property type="project" value="InterPro"/>
</dbReference>
<dbReference type="InterPro" id="IPR010215">
    <property type="entry name" value="Transcription_antiterm_RfaH"/>
</dbReference>
<dbReference type="GO" id="GO:0031564">
    <property type="term" value="P:transcription antitermination"/>
    <property type="evidence" value="ECO:0007669"/>
    <property type="project" value="UniProtKB-KW"/>
</dbReference>
<dbReference type="OrthoDB" id="9790639at2"/>
<evidence type="ECO:0000256" key="2">
    <source>
        <dbReference type="ARBA" id="ARBA00023015"/>
    </source>
</evidence>
<reference evidence="5 6" key="1">
    <citation type="submission" date="2016-10" db="EMBL/GenBank/DDBJ databases">
        <authorList>
            <person name="de Groot N.N."/>
        </authorList>
    </citation>
    <scope>NUCLEOTIDE SEQUENCE [LARGE SCALE GENOMIC DNA]</scope>
    <source>
        <strain evidence="5 6">CECT 7543</strain>
    </source>
</reference>
<dbReference type="PANTHER" id="PTHR30265:SF7">
    <property type="entry name" value="TRANSCRIPTION ANTITERMINATION PROTEIN RFAH"/>
    <property type="match status" value="1"/>
</dbReference>
<name>A0A1H0Q8P6_9PSED</name>
<dbReference type="Proteomes" id="UP000198827">
    <property type="component" value="Chromosome I"/>
</dbReference>
<dbReference type="RefSeq" id="WP_090185081.1">
    <property type="nucleotide sequence ID" value="NZ_LT629705.1"/>
</dbReference>
<organism evidence="5 6">
    <name type="scientific">Pseudomonas arsenicoxydans</name>
    <dbReference type="NCBI Taxonomy" id="702115"/>
    <lineage>
        <taxon>Bacteria</taxon>
        <taxon>Pseudomonadati</taxon>
        <taxon>Pseudomonadota</taxon>
        <taxon>Gammaproteobacteria</taxon>
        <taxon>Pseudomonadales</taxon>
        <taxon>Pseudomonadaceae</taxon>
        <taxon>Pseudomonas</taxon>
    </lineage>
</organism>
<dbReference type="CDD" id="cd09892">
    <property type="entry name" value="NGN_SP_RfaH"/>
    <property type="match status" value="1"/>
</dbReference>
<dbReference type="InterPro" id="IPR043425">
    <property type="entry name" value="NusG-like"/>
</dbReference>
<dbReference type="SUPFAM" id="SSF82679">
    <property type="entry name" value="N-utilization substance G protein NusG, N-terminal domain"/>
    <property type="match status" value="1"/>
</dbReference>
<keyword evidence="1" id="KW-0889">Transcription antitermination</keyword>
<evidence type="ECO:0000259" key="4">
    <source>
        <dbReference type="SMART" id="SM00738"/>
    </source>
</evidence>
<dbReference type="EMBL" id="LT629705">
    <property type="protein sequence ID" value="SDP13752.1"/>
    <property type="molecule type" value="Genomic_DNA"/>
</dbReference>
<protein>
    <submittedName>
        <fullName evidence="5">Transcriptional antiterminator RfaH</fullName>
    </submittedName>
</protein>
<feature type="domain" description="NusG-like N-terminal" evidence="4">
    <location>
        <begin position="8"/>
        <end position="106"/>
    </location>
</feature>
<dbReference type="NCBIfam" id="TIGR01955">
    <property type="entry name" value="RfaH"/>
    <property type="match status" value="1"/>
</dbReference>
<keyword evidence="2" id="KW-0805">Transcription regulation</keyword>
<evidence type="ECO:0000256" key="1">
    <source>
        <dbReference type="ARBA" id="ARBA00022814"/>
    </source>
</evidence>
<gene>
    <name evidence="5" type="ORF">SAMN04489798_4810</name>
</gene>
<dbReference type="AlphaFoldDB" id="A0A1H0Q8P6"/>
<dbReference type="GO" id="GO:0005829">
    <property type="term" value="C:cytosol"/>
    <property type="evidence" value="ECO:0007669"/>
    <property type="project" value="TreeGrafter"/>
</dbReference>
<dbReference type="PANTHER" id="PTHR30265">
    <property type="entry name" value="RHO-INTERACTING TRANSCRIPTION TERMINATION FACTOR NUSG"/>
    <property type="match status" value="1"/>
</dbReference>
<sequence length="178" mass="20189">MSAISCERSTWYLLQCKPHQDERAHINLIQQNYVVFHPQLISDRVIRGKPQRVRESLFPGYLFIHLGGNDNWAPIRSTRGVSRIVEFNHGPATVSENVIEHLRARCFESSIPDDAPPLTPGDHLQIVRGPLSTLEGVFIAAHGAERVMILLQFLNREQPICVPLSDLERQHTSSQLNI</sequence>
<evidence type="ECO:0000313" key="5">
    <source>
        <dbReference type="EMBL" id="SDP13752.1"/>
    </source>
</evidence>
<keyword evidence="3" id="KW-0804">Transcription</keyword>